<accession>A0A0C9VJW3</accession>
<proteinExistence type="predicted"/>
<name>A0A0C9VJW3_SPHS4</name>
<dbReference type="Proteomes" id="UP000054279">
    <property type="component" value="Unassembled WGS sequence"/>
</dbReference>
<keyword evidence="2" id="KW-1185">Reference proteome</keyword>
<dbReference type="HOGENOM" id="CLU_1994081_0_0_1"/>
<evidence type="ECO:0000313" key="2">
    <source>
        <dbReference type="Proteomes" id="UP000054279"/>
    </source>
</evidence>
<protein>
    <submittedName>
        <fullName evidence="1">Uncharacterized protein</fullName>
    </submittedName>
</protein>
<dbReference type="AlphaFoldDB" id="A0A0C9VJW3"/>
<organism evidence="1 2">
    <name type="scientific">Sphaerobolus stellatus (strain SS14)</name>
    <dbReference type="NCBI Taxonomy" id="990650"/>
    <lineage>
        <taxon>Eukaryota</taxon>
        <taxon>Fungi</taxon>
        <taxon>Dikarya</taxon>
        <taxon>Basidiomycota</taxon>
        <taxon>Agaricomycotina</taxon>
        <taxon>Agaricomycetes</taxon>
        <taxon>Phallomycetidae</taxon>
        <taxon>Geastrales</taxon>
        <taxon>Sphaerobolaceae</taxon>
        <taxon>Sphaerobolus</taxon>
    </lineage>
</organism>
<reference evidence="1 2" key="1">
    <citation type="submission" date="2014-06" db="EMBL/GenBank/DDBJ databases">
        <title>Evolutionary Origins and Diversification of the Mycorrhizal Mutualists.</title>
        <authorList>
            <consortium name="DOE Joint Genome Institute"/>
            <consortium name="Mycorrhizal Genomics Consortium"/>
            <person name="Kohler A."/>
            <person name="Kuo A."/>
            <person name="Nagy L.G."/>
            <person name="Floudas D."/>
            <person name="Copeland A."/>
            <person name="Barry K.W."/>
            <person name="Cichocki N."/>
            <person name="Veneault-Fourrey C."/>
            <person name="LaButti K."/>
            <person name="Lindquist E.A."/>
            <person name="Lipzen A."/>
            <person name="Lundell T."/>
            <person name="Morin E."/>
            <person name="Murat C."/>
            <person name="Riley R."/>
            <person name="Ohm R."/>
            <person name="Sun H."/>
            <person name="Tunlid A."/>
            <person name="Henrissat B."/>
            <person name="Grigoriev I.V."/>
            <person name="Hibbett D.S."/>
            <person name="Martin F."/>
        </authorList>
    </citation>
    <scope>NUCLEOTIDE SEQUENCE [LARGE SCALE GENOMIC DNA]</scope>
    <source>
        <strain evidence="1 2">SS14</strain>
    </source>
</reference>
<dbReference type="EMBL" id="KN837164">
    <property type="protein sequence ID" value="KIJ37960.1"/>
    <property type="molecule type" value="Genomic_DNA"/>
</dbReference>
<evidence type="ECO:0000313" key="1">
    <source>
        <dbReference type="EMBL" id="KIJ37960.1"/>
    </source>
</evidence>
<sequence length="125" mass="14620">MDYSPPYRSYRSYPEEKLVYEAFKVLGGMLPTIRYTLGVDTDRLPTNIEDELYELYRTRLRKISIELEETCLDLPHEPHLNMLPKVYLGKPYKLRQEIFKLLSQHGISWAASGFTAMDVGSGRWT</sequence>
<gene>
    <name evidence="1" type="ORF">M422DRAFT_50164</name>
</gene>